<reference evidence="3" key="1">
    <citation type="submission" date="2020-01" db="EMBL/GenBank/DDBJ databases">
        <title>Genome sequence of Kobresia littledalei, the first chromosome-level genome in the family Cyperaceae.</title>
        <authorList>
            <person name="Qu G."/>
        </authorList>
    </citation>
    <scope>NUCLEOTIDE SEQUENCE</scope>
    <source>
        <strain evidence="3">C.B.Clarke</strain>
        <tissue evidence="3">Leaf</tissue>
    </source>
</reference>
<keyword evidence="1" id="KW-0812">Transmembrane</keyword>
<evidence type="ECO:0000313" key="4">
    <source>
        <dbReference type="Proteomes" id="UP000623129"/>
    </source>
</evidence>
<feature type="transmembrane region" description="Helical" evidence="1">
    <location>
        <begin position="345"/>
        <end position="363"/>
    </location>
</feature>
<dbReference type="Pfam" id="PF13968">
    <property type="entry name" value="DUF4220"/>
    <property type="match status" value="1"/>
</dbReference>
<dbReference type="Pfam" id="PF04578">
    <property type="entry name" value="DUF594"/>
    <property type="match status" value="1"/>
</dbReference>
<keyword evidence="4" id="KW-1185">Reference proteome</keyword>
<dbReference type="AlphaFoldDB" id="A0A833VGR8"/>
<proteinExistence type="predicted"/>
<feature type="domain" description="DUF4220" evidence="2">
    <location>
        <begin position="52"/>
        <end position="444"/>
    </location>
</feature>
<feature type="transmembrane region" description="Helical" evidence="1">
    <location>
        <begin position="116"/>
        <end position="136"/>
    </location>
</feature>
<dbReference type="EMBL" id="SWLB01000005">
    <property type="protein sequence ID" value="KAF3338171.1"/>
    <property type="molecule type" value="Genomic_DNA"/>
</dbReference>
<keyword evidence="1" id="KW-0472">Membrane</keyword>
<keyword evidence="1" id="KW-1133">Transmembrane helix</keyword>
<feature type="transmembrane region" description="Helical" evidence="1">
    <location>
        <begin position="18"/>
        <end position="38"/>
    </location>
</feature>
<sequence length="762" mass="87831">MDTIIPKKWQNQWISNEVIVLVLASLSIQIGLVFLAPLRKRIANVFLRLIIWLLYLTADYVATLALGNISKQPNPAESGDSGTKPGELTVLWAPFLLLHLGGPDSITSYSIEDNELWWRHLLGLVVQVLTTVYVFWQSPPNRLMWIPSIFVFIAGLIKFTERTHALRLGSKDNLKDKIISELIPVDTINVGIVPASIRNSTRENKWEIEDNHIDRSISEHYDIPANETKVKDLSEHGKREGKKEAEDYHKALSTSEQVAIPAIESKVELSEKESQEICEGYVWLHSFKRLLVDVTFSSNLLMQSQERFSDMSARKALNLVTIELSFLYDILHTKAVHMHSNLGRVLRCISLVSIIAALVVFRLLDKQNYASKDIIITYILLDAGIILDVIAVVLLVSSDWTVVSLRKKGWGKSIARAITKMVKQFTLMKGKSRWSKTIRQYNIVGLCLRDRYTPRTRIMKKLFKLKHVWDNMRESRFNPLPELLEDIMFTEAKRRAQNVHIYNVLVEARSYRGSKAMQHHGELENLKWSINREFDECIILWHLATDICYYNETSNQPKGNNDTERDVSWKTSNYMVYLLTQQQSMMQLGYGKTRFEAICAVIKKKFKGKGKLEDKNAREELIKNALVLEQNDAQVSADGHHPTNKMGKLVLKKIWAYLRSWGRRKGEDDKRKWEDEKGESVLKEGIRLAKQLQEIKPDIKRWQVISETWMEMLGYAAIHCDSYQHAKTLRRGGELLTHLWLLMAQLGVIEEHMMQQLQSGSV</sequence>
<feature type="transmembrane region" description="Helical" evidence="1">
    <location>
        <begin position="45"/>
        <end position="69"/>
    </location>
</feature>
<comment type="caution">
    <text evidence="3">The sequence shown here is derived from an EMBL/GenBank/DDBJ whole genome shotgun (WGS) entry which is preliminary data.</text>
</comment>
<feature type="transmembrane region" description="Helical" evidence="1">
    <location>
        <begin position="142"/>
        <end position="160"/>
    </location>
</feature>
<evidence type="ECO:0000259" key="2">
    <source>
        <dbReference type="Pfam" id="PF13968"/>
    </source>
</evidence>
<organism evidence="3 4">
    <name type="scientific">Carex littledalei</name>
    <dbReference type="NCBI Taxonomy" id="544730"/>
    <lineage>
        <taxon>Eukaryota</taxon>
        <taxon>Viridiplantae</taxon>
        <taxon>Streptophyta</taxon>
        <taxon>Embryophyta</taxon>
        <taxon>Tracheophyta</taxon>
        <taxon>Spermatophyta</taxon>
        <taxon>Magnoliopsida</taxon>
        <taxon>Liliopsida</taxon>
        <taxon>Poales</taxon>
        <taxon>Cyperaceae</taxon>
        <taxon>Cyperoideae</taxon>
        <taxon>Cariceae</taxon>
        <taxon>Carex</taxon>
        <taxon>Carex subgen. Euthyceras</taxon>
    </lineage>
</organism>
<dbReference type="InterPro" id="IPR007658">
    <property type="entry name" value="DUF594"/>
</dbReference>
<accession>A0A833VGR8</accession>
<dbReference type="PANTHER" id="PTHR31325">
    <property type="entry name" value="OS01G0798800 PROTEIN-RELATED"/>
    <property type="match status" value="1"/>
</dbReference>
<feature type="transmembrane region" description="Helical" evidence="1">
    <location>
        <begin position="375"/>
        <end position="397"/>
    </location>
</feature>
<name>A0A833VGR8_9POAL</name>
<evidence type="ECO:0000313" key="3">
    <source>
        <dbReference type="EMBL" id="KAF3338171.1"/>
    </source>
</evidence>
<dbReference type="InterPro" id="IPR025315">
    <property type="entry name" value="DUF4220"/>
</dbReference>
<gene>
    <name evidence="3" type="ORF">FCM35_KLT17008</name>
</gene>
<dbReference type="OrthoDB" id="1689146at2759"/>
<dbReference type="Proteomes" id="UP000623129">
    <property type="component" value="Unassembled WGS sequence"/>
</dbReference>
<evidence type="ECO:0000256" key="1">
    <source>
        <dbReference type="SAM" id="Phobius"/>
    </source>
</evidence>
<protein>
    <recommendedName>
        <fullName evidence="2">DUF4220 domain-containing protein</fullName>
    </recommendedName>
</protein>